<comment type="function">
    <text evidence="1">Involved in the transposition of the insertion sequence.</text>
</comment>
<dbReference type="AlphaFoldDB" id="A0A4R3MIW4"/>
<proteinExistence type="predicted"/>
<protein>
    <submittedName>
        <fullName evidence="3">Transposase InsO family protein</fullName>
    </submittedName>
</protein>
<comment type="caution">
    <text evidence="3">The sequence shown here is derived from an EMBL/GenBank/DDBJ whole genome shotgun (WGS) entry which is preliminary data.</text>
</comment>
<dbReference type="PANTHER" id="PTHR46889:SF4">
    <property type="entry name" value="TRANSPOSASE INSO FOR INSERTION SEQUENCE ELEMENT IS911B-RELATED"/>
    <property type="match status" value="1"/>
</dbReference>
<keyword evidence="4" id="KW-1185">Reference proteome</keyword>
<name>A0A4R3MIW4_9BACI</name>
<dbReference type="SUPFAM" id="SSF53098">
    <property type="entry name" value="Ribonuclease H-like"/>
    <property type="match status" value="1"/>
</dbReference>
<dbReference type="Pfam" id="PF13276">
    <property type="entry name" value="HTH_21"/>
    <property type="match status" value="1"/>
</dbReference>
<sequence>MKGGMESVPTHKKFTIIHEMAGNLISIQELCKIAGVSRSGYYNWVKRQKYPSQKQLEDEQLKKKIEECHKKLKGIYGYRRVKVWLKRKYKLDINHKRVQRLMKEMGIRAVIRKKRPYYGKKEPYVISDNHLNREFHASKPNEKWVTDITYLIFNGQKLYLSAIKDLYNHEIVAYHISPRNDNKLVLDTLKKAIKKRNVNGLLLHSDQGFQYTSRQYNNLLKRYNIKASMSRKGNCLDNASMENFFSHFKAECFNLHSFRKAREVKDAVHKYIRFYNHQRFQKKLNNLSPYEYRTQAA</sequence>
<dbReference type="Proteomes" id="UP000294650">
    <property type="component" value="Unassembled WGS sequence"/>
</dbReference>
<dbReference type="GO" id="GO:0015074">
    <property type="term" value="P:DNA integration"/>
    <property type="evidence" value="ECO:0007669"/>
    <property type="project" value="InterPro"/>
</dbReference>
<dbReference type="InterPro" id="IPR012337">
    <property type="entry name" value="RNaseH-like_sf"/>
</dbReference>
<reference evidence="3 4" key="1">
    <citation type="submission" date="2019-03" db="EMBL/GenBank/DDBJ databases">
        <title>Genomic Encyclopedia of Type Strains, Phase IV (KMG-IV): sequencing the most valuable type-strain genomes for metagenomic binning, comparative biology and taxonomic classification.</title>
        <authorList>
            <person name="Goeker M."/>
        </authorList>
    </citation>
    <scope>NUCLEOTIDE SEQUENCE [LARGE SCALE GENOMIC DNA]</scope>
    <source>
        <strain evidence="3 4">DSM 25894</strain>
    </source>
</reference>
<dbReference type="InterPro" id="IPR050900">
    <property type="entry name" value="Transposase_IS3/IS150/IS904"/>
</dbReference>
<dbReference type="EMBL" id="SMAN01000045">
    <property type="protein sequence ID" value="TCT14204.1"/>
    <property type="molecule type" value="Genomic_DNA"/>
</dbReference>
<accession>A0A4R3MIW4</accession>
<dbReference type="PANTHER" id="PTHR46889">
    <property type="entry name" value="TRANSPOSASE INSF FOR INSERTION SEQUENCE IS3B-RELATED"/>
    <property type="match status" value="1"/>
</dbReference>
<dbReference type="Pfam" id="PF13333">
    <property type="entry name" value="rve_2"/>
    <property type="match status" value="1"/>
</dbReference>
<evidence type="ECO:0000256" key="1">
    <source>
        <dbReference type="ARBA" id="ARBA00002286"/>
    </source>
</evidence>
<organism evidence="3 4">
    <name type="scientific">Melghiribacillus thermohalophilus</name>
    <dbReference type="NCBI Taxonomy" id="1324956"/>
    <lineage>
        <taxon>Bacteria</taxon>
        <taxon>Bacillati</taxon>
        <taxon>Bacillota</taxon>
        <taxon>Bacilli</taxon>
        <taxon>Bacillales</taxon>
        <taxon>Bacillaceae</taxon>
        <taxon>Melghiribacillus</taxon>
    </lineage>
</organism>
<evidence type="ECO:0000313" key="4">
    <source>
        <dbReference type="Proteomes" id="UP000294650"/>
    </source>
</evidence>
<dbReference type="InterPro" id="IPR010921">
    <property type="entry name" value="Trp_repressor/repl_initiator"/>
</dbReference>
<dbReference type="InterPro" id="IPR048020">
    <property type="entry name" value="Transpos_IS3"/>
</dbReference>
<dbReference type="Gene3D" id="3.30.420.10">
    <property type="entry name" value="Ribonuclease H-like superfamily/Ribonuclease H"/>
    <property type="match status" value="1"/>
</dbReference>
<dbReference type="SUPFAM" id="SSF48295">
    <property type="entry name" value="TrpR-like"/>
    <property type="match status" value="1"/>
</dbReference>
<gene>
    <name evidence="3" type="ORF">EDD68_1452</name>
</gene>
<dbReference type="InterPro" id="IPR036397">
    <property type="entry name" value="RNaseH_sf"/>
</dbReference>
<feature type="domain" description="Integrase catalytic" evidence="2">
    <location>
        <begin position="136"/>
        <end position="297"/>
    </location>
</feature>
<dbReference type="PROSITE" id="PS50994">
    <property type="entry name" value="INTEGRASE"/>
    <property type="match status" value="1"/>
</dbReference>
<dbReference type="InterPro" id="IPR001584">
    <property type="entry name" value="Integrase_cat-core"/>
</dbReference>
<dbReference type="NCBIfam" id="NF033516">
    <property type="entry name" value="transpos_IS3"/>
    <property type="match status" value="1"/>
</dbReference>
<dbReference type="Pfam" id="PF00665">
    <property type="entry name" value="rve"/>
    <property type="match status" value="1"/>
</dbReference>
<evidence type="ECO:0000313" key="3">
    <source>
        <dbReference type="EMBL" id="TCT14204.1"/>
    </source>
</evidence>
<evidence type="ECO:0000259" key="2">
    <source>
        <dbReference type="PROSITE" id="PS50994"/>
    </source>
</evidence>
<dbReference type="InterPro" id="IPR025948">
    <property type="entry name" value="HTH-like_dom"/>
</dbReference>
<dbReference type="GO" id="GO:0043565">
    <property type="term" value="F:sequence-specific DNA binding"/>
    <property type="evidence" value="ECO:0007669"/>
    <property type="project" value="InterPro"/>
</dbReference>